<dbReference type="InterPro" id="IPR012340">
    <property type="entry name" value="NA-bd_OB-fold"/>
</dbReference>
<dbReference type="GO" id="GO:0003723">
    <property type="term" value="F:RNA binding"/>
    <property type="evidence" value="ECO:0007669"/>
    <property type="project" value="InterPro"/>
</dbReference>
<dbReference type="Proteomes" id="UP000262825">
    <property type="component" value="Unassembled WGS sequence"/>
</dbReference>
<dbReference type="AlphaFoldDB" id="A0A376B812"/>
<evidence type="ECO:0000259" key="5">
    <source>
        <dbReference type="Pfam" id="PF10447"/>
    </source>
</evidence>
<dbReference type="FunFam" id="2.40.50.140:FF:000312">
    <property type="entry name" value="Exosome complex component CSL4"/>
    <property type="match status" value="1"/>
</dbReference>
<accession>A0A376B812</accession>
<protein>
    <submittedName>
        <fullName evidence="7">Related to Exosome complex component CSL4</fullName>
    </submittedName>
</protein>
<keyword evidence="8" id="KW-1185">Reference proteome</keyword>
<evidence type="ECO:0000256" key="1">
    <source>
        <dbReference type="ARBA" id="ARBA00004604"/>
    </source>
</evidence>
<dbReference type="SUPFAM" id="SSF50249">
    <property type="entry name" value="Nucleic acid-binding proteins"/>
    <property type="match status" value="1"/>
</dbReference>
<dbReference type="GO" id="GO:0000176">
    <property type="term" value="C:nuclear exosome (RNase complex)"/>
    <property type="evidence" value="ECO:0007669"/>
    <property type="project" value="TreeGrafter"/>
</dbReference>
<feature type="compositionally biased region" description="Basic and acidic residues" evidence="4">
    <location>
        <begin position="75"/>
        <end position="96"/>
    </location>
</feature>
<feature type="region of interest" description="Disordered" evidence="4">
    <location>
        <begin position="75"/>
        <end position="99"/>
    </location>
</feature>
<evidence type="ECO:0000256" key="2">
    <source>
        <dbReference type="ARBA" id="ARBA00022490"/>
    </source>
</evidence>
<dbReference type="CDD" id="cd05791">
    <property type="entry name" value="S1_CSL4"/>
    <property type="match status" value="1"/>
</dbReference>
<dbReference type="PANTHER" id="PTHR12686">
    <property type="entry name" value="3'-5' EXORIBONUCLEASE CSL4-RELATED"/>
    <property type="match status" value="1"/>
</dbReference>
<evidence type="ECO:0000256" key="4">
    <source>
        <dbReference type="SAM" id="MobiDB-lite"/>
    </source>
</evidence>
<keyword evidence="3" id="KW-0271">Exosome</keyword>
<dbReference type="GO" id="GO:0006396">
    <property type="term" value="P:RNA processing"/>
    <property type="evidence" value="ECO:0007669"/>
    <property type="project" value="InterPro"/>
</dbReference>
<dbReference type="GO" id="GO:0005737">
    <property type="term" value="C:cytoplasm"/>
    <property type="evidence" value="ECO:0007669"/>
    <property type="project" value="TreeGrafter"/>
</dbReference>
<evidence type="ECO:0000313" key="7">
    <source>
        <dbReference type="EMBL" id="SSD60751.1"/>
    </source>
</evidence>
<dbReference type="Pfam" id="PF10447">
    <property type="entry name" value="EXOSC1"/>
    <property type="match status" value="1"/>
</dbReference>
<feature type="domain" description="Exosome complex component CSL4 C-terminal" evidence="5">
    <location>
        <begin position="146"/>
        <end position="251"/>
    </location>
</feature>
<sequence length="306" mass="33742">MLDSSRYPEKVLPGDLISPLYDIDNNNEKIVYSFHPGPGTTITKYKINSQEHKVLIATLKGFVHFEELVKTNIDSEGKESEKKEENDTENKNKLADELEAPEVNSDRIIKKYTVIVSKEKKNEMMQDPNLQEGQQDEVNNDFANNLPKEGDIVLCKVTRISAQKANVEILVVENNNCLKDSGVGTNGAGVSSVTGGSGAVTFFISQASSDLGETFKGVIRSQDVRATERDSVKITECFKPGDIVRCKVLSLGDGNNYYLTTAKNYLGVVFAKSLGGAGELMYAIDWKTMIAPTSQVLEQRKCAKPF</sequence>
<reference evidence="8" key="1">
    <citation type="submission" date="2018-06" db="EMBL/GenBank/DDBJ databases">
        <authorList>
            <person name="Guldener U."/>
        </authorList>
    </citation>
    <scope>NUCLEOTIDE SEQUENCE [LARGE SCALE GENOMIC DNA]</scope>
    <source>
        <strain evidence="8">UTAD17</strain>
    </source>
</reference>
<dbReference type="InterPro" id="IPR048626">
    <property type="entry name" value="CSL4_N"/>
</dbReference>
<dbReference type="EMBL" id="UFAJ01000442">
    <property type="protein sequence ID" value="SSD60751.1"/>
    <property type="molecule type" value="Genomic_DNA"/>
</dbReference>
<evidence type="ECO:0000256" key="3">
    <source>
        <dbReference type="ARBA" id="ARBA00022835"/>
    </source>
</evidence>
<dbReference type="Gene3D" id="2.40.50.140">
    <property type="entry name" value="Nucleic acid-binding proteins"/>
    <property type="match status" value="1"/>
</dbReference>
<dbReference type="OrthoDB" id="440760at2759"/>
<gene>
    <name evidence="7" type="ORF">SCODWIG_02512</name>
</gene>
<dbReference type="VEuPathDB" id="FungiDB:SCODWIG_02512"/>
<feature type="domain" description="Exosome complex component CSL4 N-terminal" evidence="6">
    <location>
        <begin position="13"/>
        <end position="67"/>
    </location>
</feature>
<dbReference type="InterPro" id="IPR019495">
    <property type="entry name" value="EXOSC1_C"/>
</dbReference>
<comment type="subcellular location">
    <subcellularLocation>
        <location evidence="1">Nucleus</location>
        <location evidence="1">Nucleolus</location>
    </subcellularLocation>
</comment>
<dbReference type="Pfam" id="PF21551">
    <property type="entry name" value="CSL4_N"/>
    <property type="match status" value="1"/>
</dbReference>
<dbReference type="PANTHER" id="PTHR12686:SF8">
    <property type="entry name" value="EXOSOME COMPLEX COMPONENT CSL4"/>
    <property type="match status" value="1"/>
</dbReference>
<name>A0A376B812_9ASCO</name>
<evidence type="ECO:0000259" key="6">
    <source>
        <dbReference type="Pfam" id="PF21551"/>
    </source>
</evidence>
<organism evidence="7 8">
    <name type="scientific">Saccharomycodes ludwigii</name>
    <dbReference type="NCBI Taxonomy" id="36035"/>
    <lineage>
        <taxon>Eukaryota</taxon>
        <taxon>Fungi</taxon>
        <taxon>Dikarya</taxon>
        <taxon>Ascomycota</taxon>
        <taxon>Saccharomycotina</taxon>
        <taxon>Saccharomycetes</taxon>
        <taxon>Saccharomycodales</taxon>
        <taxon>Saccharomycodaceae</taxon>
        <taxon>Saccharomycodes</taxon>
    </lineage>
</organism>
<evidence type="ECO:0000313" key="8">
    <source>
        <dbReference type="Proteomes" id="UP000262825"/>
    </source>
</evidence>
<keyword evidence="2" id="KW-0963">Cytoplasm</keyword>
<dbReference type="GO" id="GO:0005730">
    <property type="term" value="C:nucleolus"/>
    <property type="evidence" value="ECO:0007669"/>
    <property type="project" value="UniProtKB-SubCell"/>
</dbReference>
<proteinExistence type="predicted"/>
<dbReference type="Gene3D" id="2.40.50.880">
    <property type="match status" value="1"/>
</dbReference>
<dbReference type="InterPro" id="IPR039771">
    <property type="entry name" value="Csl4"/>
</dbReference>